<dbReference type="EMBL" id="CACTIH010009032">
    <property type="protein sequence ID" value="CAA3019916.1"/>
    <property type="molecule type" value="Genomic_DNA"/>
</dbReference>
<organism evidence="2 3">
    <name type="scientific">Olea europaea subsp. europaea</name>
    <dbReference type="NCBI Taxonomy" id="158383"/>
    <lineage>
        <taxon>Eukaryota</taxon>
        <taxon>Viridiplantae</taxon>
        <taxon>Streptophyta</taxon>
        <taxon>Embryophyta</taxon>
        <taxon>Tracheophyta</taxon>
        <taxon>Spermatophyta</taxon>
        <taxon>Magnoliopsida</taxon>
        <taxon>eudicotyledons</taxon>
        <taxon>Gunneridae</taxon>
        <taxon>Pentapetalae</taxon>
        <taxon>asterids</taxon>
        <taxon>lamiids</taxon>
        <taxon>Lamiales</taxon>
        <taxon>Oleaceae</taxon>
        <taxon>Oleeae</taxon>
        <taxon>Olea</taxon>
    </lineage>
</organism>
<dbReference type="Gene3D" id="1.10.246.20">
    <property type="entry name" value="Coactivator CBP, KIX domain"/>
    <property type="match status" value="1"/>
</dbReference>
<accession>A0A8S0UTE2</accession>
<evidence type="ECO:0000256" key="1">
    <source>
        <dbReference type="ARBA" id="ARBA00023242"/>
    </source>
</evidence>
<protein>
    <submittedName>
        <fullName evidence="2">Uncharacterized protein LOC111382085</fullName>
    </submittedName>
</protein>
<reference evidence="2 3" key="1">
    <citation type="submission" date="2019-12" db="EMBL/GenBank/DDBJ databases">
        <authorList>
            <person name="Alioto T."/>
            <person name="Alioto T."/>
            <person name="Gomez Garrido J."/>
        </authorList>
    </citation>
    <scope>NUCLEOTIDE SEQUENCE [LARGE SCALE GENOMIC DNA]</scope>
</reference>
<dbReference type="GO" id="GO:0006355">
    <property type="term" value="P:regulation of DNA-templated transcription"/>
    <property type="evidence" value="ECO:0007669"/>
    <property type="project" value="InterPro"/>
</dbReference>
<keyword evidence="3" id="KW-1185">Reference proteome</keyword>
<keyword evidence="1" id="KW-0539">Nucleus</keyword>
<dbReference type="InterPro" id="IPR036529">
    <property type="entry name" value="KIX_dom_sf"/>
</dbReference>
<name>A0A8S0UTE2_OLEEU</name>
<dbReference type="PANTHER" id="PTHR35300:SF5">
    <property type="entry name" value="HISTONE ACETYLTRANSFERASE"/>
    <property type="match status" value="1"/>
</dbReference>
<evidence type="ECO:0000313" key="3">
    <source>
        <dbReference type="Proteomes" id="UP000594638"/>
    </source>
</evidence>
<dbReference type="Proteomes" id="UP000594638">
    <property type="component" value="Unassembled WGS sequence"/>
</dbReference>
<gene>
    <name evidence="2" type="ORF">OLEA9_A005996</name>
</gene>
<dbReference type="GO" id="GO:0003712">
    <property type="term" value="F:transcription coregulator activity"/>
    <property type="evidence" value="ECO:0007669"/>
    <property type="project" value="InterPro"/>
</dbReference>
<evidence type="ECO:0000313" key="2">
    <source>
        <dbReference type="EMBL" id="CAA3019916.1"/>
    </source>
</evidence>
<dbReference type="AlphaFoldDB" id="A0A8S0UTE2"/>
<dbReference type="OrthoDB" id="1937968at2759"/>
<proteinExistence type="predicted"/>
<dbReference type="Gramene" id="OE9A005996T1">
    <property type="protein sequence ID" value="OE9A005996C1"/>
    <property type="gene ID" value="OE9A005996"/>
</dbReference>
<dbReference type="PANTHER" id="PTHR35300">
    <property type="entry name" value="COACTIVATOR CBP, KIX DOMAIN-CONTAINING PROTEIN-RELATED"/>
    <property type="match status" value="1"/>
</dbReference>
<comment type="caution">
    <text evidence="2">The sequence shown here is derived from an EMBL/GenBank/DDBJ whole genome shotgun (WGS) entry which is preliminary data.</text>
</comment>
<sequence length="355" mass="40515">MPRPGQRPYECVKRAWHSDSHHPIRGSLIQEIFRIVNEVHSSATKKNKEWQENLPIVVLKAEEIMYSKANSEAEYSNLKTLWHRVNDAIDNIIRRDESSETGEFLQPCIEAALYLGCIPRRLSRSQRNDTPRYYLRPETPESTSVPPSCLDGKLLGNYTSKSDLMLQHLKFLTTTTINSSFSDTNVESLVVRNKDCSNVKFPVLPKNLIPSGNYQSEPMQTSWSVYPLYNADQLQFDDPKFSLKQPSNTYFHPTENDKTKSIHNRSLCKADSPKITLPVEIDSNNPSEIQCDLSLRLGSPAVSCKNMNGCPQEEENGNLGNARKGRRKLSDDFSFFVQAKNKEVCWQLSLHSMKE</sequence>